<dbReference type="InterPro" id="IPR004628">
    <property type="entry name" value="Man_deHydtase"/>
</dbReference>
<dbReference type="InterPro" id="IPR015882">
    <property type="entry name" value="HEX_bac_N"/>
</dbReference>
<keyword evidence="2" id="KW-0326">Glycosidase</keyword>
<evidence type="ECO:0000256" key="2">
    <source>
        <dbReference type="ARBA" id="ARBA00023295"/>
    </source>
</evidence>
<sequence length="1087" mass="121480">MPFIQTMRWFGPHDPVSLMDIRQAGCTGVVTALHQIPVGDTWPVEAILERKARIEAGNDRYTPLHWAVVESLPVHEDIKKGLPSREKYIEHYRQSLRNLAACGIQTVCYNFMPVLDWSRTDVRYEMPDGSLGLRFVWEDFAVFDLCILQRPGAEADYTSDVAEKAREKFAGMTAAERQRLTDTVLLGLPGSEEAFELSSFQEKLDAYREIGDAGLRENLYTFIRAVAPVAEEVGIRLCIHPDDPPKPLLGLPRVVSTEADLIQLTNAHYSIANGITFCTGSLGVRADNDLTSIIRRLGSRIHFVHLRSTKREENPLNFHEADHLEGDVDMVAVIRELSLEQIRRADAGEGETDLPMRPDHGHQMLDDLEKKTYPGYSAIGRLRGLAELRGVERAVWQTLRTVLVVVLGFWGTTARADDGYRLWLKYDLLPAANRTAYAPRLNRIVASPGVPEAAVQELVAGIRGLTGKQPVVGGKEGMGAITLKINPSLVANDEGYSITSGSSGIILSARSSQGLIYASFAFLRALQTLQPLDGLSISSSPKVKYRLLNHWDNNNGTIERGYAGSSLWKWFDLPDVVDERYRDYARASASVGINGSVVNNVNASARFLTPEYLDKLAALADVFRPYGIKVYLSVFFAAPKTLGKQQTSDPLNPEVRKWWAAKTDEIYARIPDFGGFLVKANSEGEPGPQDYGRTHADGANMLAEALGNHPGIVMWRSFVYKANSNGDRAKEGFEEFKPLDGKFHPKVLVQVKNGPIDFQPREPFHPLFGAMPRTPLMMEFQLTQEYLGFATHLAYLAPMFKECLDTPVAGAGTEVGRVVDGSLHGYRMTGMAGVANTGSDRNWTGHPFGQANWYAFGRLAWDWTLAADQVATEWIHMTLTHQPEAVSSIREMMMGSREAVVNYMTPLGLHHLMGHNLHYGPEPWLAKSARPDWTAVYYHRADSLGIGFNRSASGSNALGLYSPEIQAKWGENCPPEYLLWFHHVAWSQKMANGRTLWDELCYRYDAGVKSVARMQQQWNGVKKAVDPEVFTHVAGRLSIQLREARWWRDACVQYFQTFSRMPLPVGVEKPGHSLEETKTLTDVYQLR</sequence>
<feature type="domain" description="Glycosyl hydrolase family 67 C-terminal" evidence="6">
    <location>
        <begin position="844"/>
        <end position="1066"/>
    </location>
</feature>
<dbReference type="InterPro" id="IPR011100">
    <property type="entry name" value="Glyco_hydro_67_cat"/>
</dbReference>
<dbReference type="InterPro" id="IPR037054">
    <property type="entry name" value="A-glucoronidase_C_sf"/>
</dbReference>
<dbReference type="Gene3D" id="3.20.20.150">
    <property type="entry name" value="Divalent-metal-dependent TIM barrel enzymes"/>
    <property type="match status" value="2"/>
</dbReference>
<dbReference type="EMBL" id="FNGS01000003">
    <property type="protein sequence ID" value="SDL72076.1"/>
    <property type="molecule type" value="Genomic_DNA"/>
</dbReference>
<reference evidence="8 9" key="1">
    <citation type="submission" date="2016-10" db="EMBL/GenBank/DDBJ databases">
        <authorList>
            <person name="de Groot N.N."/>
        </authorList>
    </citation>
    <scope>NUCLEOTIDE SEQUENCE [LARGE SCALE GENOMIC DNA]</scope>
    <source>
        <strain evidence="8 9">DSM 21668</strain>
    </source>
</reference>
<dbReference type="SUPFAM" id="SSF51445">
    <property type="entry name" value="(Trans)glycosidases"/>
    <property type="match status" value="1"/>
</dbReference>
<evidence type="ECO:0000259" key="5">
    <source>
        <dbReference type="Pfam" id="PF02838"/>
    </source>
</evidence>
<dbReference type="HAMAP" id="MF_00106">
    <property type="entry name" value="UxuA"/>
    <property type="match status" value="1"/>
</dbReference>
<dbReference type="Pfam" id="PF07477">
    <property type="entry name" value="Glyco_hydro_67C"/>
    <property type="match status" value="1"/>
</dbReference>
<name>A0A1G9MCT6_9BACT</name>
<comment type="catalytic activity">
    <reaction evidence="3">
        <text>D-mannonate = 2-dehydro-3-deoxy-D-gluconate + H2O</text>
        <dbReference type="Rhea" id="RHEA:20097"/>
        <dbReference type="ChEBI" id="CHEBI:15377"/>
        <dbReference type="ChEBI" id="CHEBI:17767"/>
        <dbReference type="ChEBI" id="CHEBI:57990"/>
        <dbReference type="EC" id="4.2.1.8"/>
    </reaction>
</comment>
<dbReference type="NCBIfam" id="TIGR00695">
    <property type="entry name" value="uxuA"/>
    <property type="match status" value="1"/>
</dbReference>
<evidence type="ECO:0000313" key="9">
    <source>
        <dbReference type="Proteomes" id="UP000198901"/>
    </source>
</evidence>
<dbReference type="Gene3D" id="3.20.20.80">
    <property type="entry name" value="Glycosidases"/>
    <property type="match status" value="1"/>
</dbReference>
<feature type="domain" description="Glycosyl hydrolase family 67 catalytic" evidence="7">
    <location>
        <begin position="526"/>
        <end position="843"/>
    </location>
</feature>
<dbReference type="GO" id="GO:0033939">
    <property type="term" value="F:xylan alpha-1,2-glucuronosidase activity"/>
    <property type="evidence" value="ECO:0007669"/>
    <property type="project" value="TreeGrafter"/>
</dbReference>
<evidence type="ECO:0000256" key="3">
    <source>
        <dbReference type="HAMAP-Rule" id="MF_00106"/>
    </source>
</evidence>
<comment type="function">
    <text evidence="3">Catalyzes the dehydration of D-mannonate.</text>
</comment>
<keyword evidence="9" id="KW-1185">Reference proteome</keyword>
<dbReference type="Proteomes" id="UP000198901">
    <property type="component" value="Unassembled WGS sequence"/>
</dbReference>
<protein>
    <recommendedName>
        <fullName evidence="3 4">Mannonate dehydratase</fullName>
        <ecNumber evidence="3 4">4.2.1.8</ecNumber>
    </recommendedName>
    <alternativeName>
        <fullName evidence="3">D-mannonate hydro-lyase</fullName>
    </alternativeName>
</protein>
<dbReference type="UniPathway" id="UPA00246"/>
<comment type="pathway">
    <text evidence="3">Carbohydrate metabolism; pentose and glucuronate interconversion.</text>
</comment>
<feature type="domain" description="Beta-hexosaminidase bacterial type N-terminal" evidence="5">
    <location>
        <begin position="443"/>
        <end position="523"/>
    </location>
</feature>
<dbReference type="GO" id="GO:0008927">
    <property type="term" value="F:mannonate dehydratase activity"/>
    <property type="evidence" value="ECO:0007669"/>
    <property type="project" value="UniProtKB-UniRule"/>
</dbReference>
<evidence type="ECO:0000256" key="1">
    <source>
        <dbReference type="ARBA" id="ARBA00022801"/>
    </source>
</evidence>
<dbReference type="EC" id="4.2.1.8" evidence="3 4"/>
<dbReference type="NCBIfam" id="NF003027">
    <property type="entry name" value="PRK03906.1"/>
    <property type="match status" value="1"/>
</dbReference>
<dbReference type="SUPFAM" id="SSF55545">
    <property type="entry name" value="beta-N-acetylhexosaminidase-like domain"/>
    <property type="match status" value="1"/>
</dbReference>
<dbReference type="PANTHER" id="PTHR39207">
    <property type="entry name" value="ALPHA-GLUCURONIDASE A"/>
    <property type="match status" value="1"/>
</dbReference>
<dbReference type="GO" id="GO:0046559">
    <property type="term" value="F:alpha-glucuronidase activity"/>
    <property type="evidence" value="ECO:0007669"/>
    <property type="project" value="InterPro"/>
</dbReference>
<gene>
    <name evidence="3" type="primary">uxuA</name>
    <name evidence="8" type="ORF">SAMN04488090_1550</name>
</gene>
<dbReference type="InterPro" id="IPR011099">
    <property type="entry name" value="Glyco_hydro_67_C"/>
</dbReference>
<dbReference type="Gene3D" id="3.90.1330.10">
    <property type="entry name" value="Alpha-glucuronidase, C-terminal domain"/>
    <property type="match status" value="1"/>
</dbReference>
<keyword evidence="1" id="KW-0378">Hydrolase</keyword>
<organism evidence="8 9">
    <name type="scientific">Siphonobacter aquaeclarae</name>
    <dbReference type="NCBI Taxonomy" id="563176"/>
    <lineage>
        <taxon>Bacteria</taxon>
        <taxon>Pseudomonadati</taxon>
        <taxon>Bacteroidota</taxon>
        <taxon>Cytophagia</taxon>
        <taxon>Cytophagales</taxon>
        <taxon>Cytophagaceae</taxon>
        <taxon>Siphonobacter</taxon>
    </lineage>
</organism>
<comment type="similarity">
    <text evidence="3">Belongs to the mannonate dehydratase family.</text>
</comment>
<proteinExistence type="inferred from homology"/>
<evidence type="ECO:0000256" key="4">
    <source>
        <dbReference type="NCBIfam" id="TIGR00695"/>
    </source>
</evidence>
<evidence type="ECO:0000259" key="7">
    <source>
        <dbReference type="Pfam" id="PF07488"/>
    </source>
</evidence>
<dbReference type="GO" id="GO:0045493">
    <property type="term" value="P:xylan catabolic process"/>
    <property type="evidence" value="ECO:0007669"/>
    <property type="project" value="InterPro"/>
</dbReference>
<dbReference type="InterPro" id="IPR017853">
    <property type="entry name" value="GH"/>
</dbReference>
<comment type="cofactor">
    <cofactor evidence="3">
        <name>Fe(2+)</name>
        <dbReference type="ChEBI" id="CHEBI:29033"/>
    </cofactor>
    <cofactor evidence="3">
        <name>Mn(2+)</name>
        <dbReference type="ChEBI" id="CHEBI:29035"/>
    </cofactor>
</comment>
<dbReference type="AlphaFoldDB" id="A0A1G9MCT6"/>
<dbReference type="InterPro" id="IPR029018">
    <property type="entry name" value="Hex-like_dom2"/>
</dbReference>
<accession>A0A1G9MCT6</accession>
<dbReference type="STRING" id="563176.SAMN04488090_1550"/>
<evidence type="ECO:0000313" key="8">
    <source>
        <dbReference type="EMBL" id="SDL72076.1"/>
    </source>
</evidence>
<dbReference type="InterPro" id="IPR036237">
    <property type="entry name" value="Xyl_isomerase-like_sf"/>
</dbReference>
<dbReference type="PANTHER" id="PTHR39207:SF1">
    <property type="entry name" value="ALPHA-GLUCURONIDASE A"/>
    <property type="match status" value="1"/>
</dbReference>
<dbReference type="Pfam" id="PF02838">
    <property type="entry name" value="Glyco_hydro_20b"/>
    <property type="match status" value="1"/>
</dbReference>
<dbReference type="GO" id="GO:0005576">
    <property type="term" value="C:extracellular region"/>
    <property type="evidence" value="ECO:0007669"/>
    <property type="project" value="InterPro"/>
</dbReference>
<keyword evidence="3" id="KW-0456">Lyase</keyword>
<dbReference type="Pfam" id="PF07488">
    <property type="entry name" value="Glyco_hydro_67M"/>
    <property type="match status" value="1"/>
</dbReference>
<dbReference type="SUPFAM" id="SSF51658">
    <property type="entry name" value="Xylose isomerase-like"/>
    <property type="match status" value="1"/>
</dbReference>
<keyword evidence="3" id="KW-0408">Iron</keyword>
<dbReference type="Pfam" id="PF03786">
    <property type="entry name" value="UxuA"/>
    <property type="match status" value="1"/>
</dbReference>
<evidence type="ECO:0000259" key="6">
    <source>
        <dbReference type="Pfam" id="PF07477"/>
    </source>
</evidence>
<keyword evidence="3" id="KW-0464">Manganese</keyword>
<dbReference type="Gene3D" id="3.30.379.10">
    <property type="entry name" value="Chitobiase/beta-hexosaminidase domain 2-like"/>
    <property type="match status" value="1"/>
</dbReference>
<dbReference type="GO" id="GO:0006064">
    <property type="term" value="P:glucuronate catabolic process"/>
    <property type="evidence" value="ECO:0007669"/>
    <property type="project" value="UniProtKB-UniRule"/>
</dbReference>
<dbReference type="RefSeq" id="WP_176785490.1">
    <property type="nucleotide sequence ID" value="NZ_FNGS01000003.1"/>
</dbReference>